<sequence>MRNFMNELYNAINAKNLSIRSLAKETGVSKSVLCEGLSGKTEMKLESFLVIIEKVYENRNERKQKINEFILLCEKDLNVRKALGYCQCTGEYSIMQKIIDKKLGNIQEGKLGSSVEKENYKRINKYLSIYDLYNKRNNRKLTGQELLDELDAKNFSNNQECQVILNILYGLAMYDIPNYRAMTVFSAKIESHLNKVENEFIKICLEMQYKERMAYLKLLENDIRNCRDVCKNILESKFDFPIIKASALCCLGESYMLGNGYDILKAEKYVKEAIKVLEGSGVSKDSKKYFAFKTTLAFLYIEYGYNLDKIDFDYIDIGELAYYECKFGDRSRGLEIFHKLQEEGKLTAIRLYYLSRIKDDILLMKDSLEKFEKNGNLYYVQLVKDALLKEGVK</sequence>
<dbReference type="Pfam" id="PF22871">
    <property type="entry name" value="AimR"/>
    <property type="match status" value="1"/>
</dbReference>
<protein>
    <submittedName>
        <fullName evidence="1">AimR family lysis-lysogeny pheromone receptor</fullName>
    </submittedName>
</protein>
<comment type="caution">
    <text evidence="1">The sequence shown here is derived from an EMBL/GenBank/DDBJ whole genome shotgun (WGS) entry which is preliminary data.</text>
</comment>
<organism evidence="1 2">
    <name type="scientific">Bacillus paramycoides</name>
    <dbReference type="NCBI Taxonomy" id="2026194"/>
    <lineage>
        <taxon>Bacteria</taxon>
        <taxon>Bacillati</taxon>
        <taxon>Bacillota</taxon>
        <taxon>Bacilli</taxon>
        <taxon>Bacillales</taxon>
        <taxon>Bacillaceae</taxon>
        <taxon>Bacillus</taxon>
        <taxon>Bacillus cereus group</taxon>
    </lineage>
</organism>
<dbReference type="SUPFAM" id="SSF47413">
    <property type="entry name" value="lambda repressor-like DNA-binding domains"/>
    <property type="match status" value="1"/>
</dbReference>
<name>A0ABU6N398_9BACI</name>
<dbReference type="NCBIfam" id="NF038310">
    <property type="entry name" value="lysogeny_AimR"/>
    <property type="match status" value="1"/>
</dbReference>
<keyword evidence="1" id="KW-0675">Receptor</keyword>
<dbReference type="Proteomes" id="UP001309448">
    <property type="component" value="Unassembled WGS sequence"/>
</dbReference>
<reference evidence="1 2" key="1">
    <citation type="submission" date="2023-03" db="EMBL/GenBank/DDBJ databases">
        <title>Bacillus Genome Sequencing.</title>
        <authorList>
            <person name="Dunlap C."/>
        </authorList>
    </citation>
    <scope>NUCLEOTIDE SEQUENCE [LARGE SCALE GENOMIC DNA]</scope>
    <source>
        <strain evidence="1 2">B-615</strain>
    </source>
</reference>
<dbReference type="EMBL" id="JARMDB010000046">
    <property type="protein sequence ID" value="MED1569578.1"/>
    <property type="molecule type" value="Genomic_DNA"/>
</dbReference>
<evidence type="ECO:0000313" key="2">
    <source>
        <dbReference type="Proteomes" id="UP001309448"/>
    </source>
</evidence>
<dbReference type="RefSeq" id="WP_327922084.1">
    <property type="nucleotide sequence ID" value="NZ_JARMDB010000046.1"/>
</dbReference>
<evidence type="ECO:0000313" key="1">
    <source>
        <dbReference type="EMBL" id="MED1569578.1"/>
    </source>
</evidence>
<proteinExistence type="predicted"/>
<dbReference type="InterPro" id="IPR010982">
    <property type="entry name" value="Lambda_DNA-bd_dom_sf"/>
</dbReference>
<dbReference type="InterPro" id="IPR047705">
    <property type="entry name" value="AimR-like"/>
</dbReference>
<gene>
    <name evidence="1" type="ORF">P4U88_27995</name>
</gene>
<keyword evidence="2" id="KW-1185">Reference proteome</keyword>
<accession>A0ABU6N398</accession>